<feature type="transmembrane region" description="Helical" evidence="19">
    <location>
        <begin position="110"/>
        <end position="130"/>
    </location>
</feature>
<name>W0SH30_9PROT</name>
<evidence type="ECO:0000256" key="16">
    <source>
        <dbReference type="ARBA" id="ARBA00023209"/>
    </source>
</evidence>
<comment type="pathway">
    <text evidence="3 18">Phospholipid metabolism; CDP-diacylglycerol biosynthesis; CDP-diacylglycerol from sn-glycerol 3-phosphate: step 3/3.</text>
</comment>
<evidence type="ECO:0000256" key="10">
    <source>
        <dbReference type="ARBA" id="ARBA00022679"/>
    </source>
</evidence>
<feature type="transmembrane region" description="Helical" evidence="19">
    <location>
        <begin position="177"/>
        <end position="199"/>
    </location>
</feature>
<keyword evidence="8" id="KW-1003">Cell membrane</keyword>
<evidence type="ECO:0000313" key="21">
    <source>
        <dbReference type="Proteomes" id="UP000031637"/>
    </source>
</evidence>
<accession>W0SH30</accession>
<evidence type="ECO:0000256" key="4">
    <source>
        <dbReference type="ARBA" id="ARBA00005189"/>
    </source>
</evidence>
<evidence type="ECO:0000256" key="13">
    <source>
        <dbReference type="ARBA" id="ARBA00022989"/>
    </source>
</evidence>
<reference evidence="20 21" key="1">
    <citation type="journal article" date="2014" name="Syst. Appl. Microbiol.">
        <title>Complete genomes of freshwater sulfur oxidizers Sulfuricella denitrificans skB26 and Sulfuritalea hydrogenivorans sk43H: genetic insights into the sulfur oxidation pathway of betaproteobacteria.</title>
        <authorList>
            <person name="Watanabe T."/>
            <person name="Kojima H."/>
            <person name="Fukui M."/>
        </authorList>
    </citation>
    <scope>NUCLEOTIDE SEQUENCE [LARGE SCALE GENOMIC DNA]</scope>
    <source>
        <strain evidence="20">DSM22779</strain>
    </source>
</reference>
<dbReference type="Proteomes" id="UP000031637">
    <property type="component" value="Chromosome"/>
</dbReference>
<feature type="transmembrane region" description="Helical" evidence="19">
    <location>
        <begin position="151"/>
        <end position="171"/>
    </location>
</feature>
<evidence type="ECO:0000256" key="2">
    <source>
        <dbReference type="ARBA" id="ARBA00004651"/>
    </source>
</evidence>
<dbReference type="RefSeq" id="WP_231850998.1">
    <property type="nucleotide sequence ID" value="NZ_AP012547.1"/>
</dbReference>
<evidence type="ECO:0000256" key="3">
    <source>
        <dbReference type="ARBA" id="ARBA00005119"/>
    </source>
</evidence>
<evidence type="ECO:0000256" key="7">
    <source>
        <dbReference type="ARBA" id="ARBA00019373"/>
    </source>
</evidence>
<keyword evidence="14" id="KW-0443">Lipid metabolism</keyword>
<evidence type="ECO:0000256" key="17">
    <source>
        <dbReference type="ARBA" id="ARBA00023264"/>
    </source>
</evidence>
<organism evidence="20 21">
    <name type="scientific">Sulfuritalea hydrogenivorans sk43H</name>
    <dbReference type="NCBI Taxonomy" id="1223802"/>
    <lineage>
        <taxon>Bacteria</taxon>
        <taxon>Pseudomonadati</taxon>
        <taxon>Pseudomonadota</taxon>
        <taxon>Betaproteobacteria</taxon>
        <taxon>Nitrosomonadales</taxon>
        <taxon>Sterolibacteriaceae</taxon>
        <taxon>Sulfuritalea</taxon>
    </lineage>
</organism>
<evidence type="ECO:0000313" key="20">
    <source>
        <dbReference type="EMBL" id="BAO30060.1"/>
    </source>
</evidence>
<evidence type="ECO:0000256" key="6">
    <source>
        <dbReference type="ARBA" id="ARBA00012487"/>
    </source>
</evidence>
<dbReference type="EMBL" id="AP012547">
    <property type="protein sequence ID" value="BAO30060.1"/>
    <property type="molecule type" value="Genomic_DNA"/>
</dbReference>
<proteinExistence type="inferred from homology"/>
<keyword evidence="15 19" id="KW-0472">Membrane</keyword>
<keyword evidence="13 19" id="KW-1133">Transmembrane helix</keyword>
<feature type="transmembrane region" description="Helical" evidence="19">
    <location>
        <begin position="33"/>
        <end position="50"/>
    </location>
</feature>
<dbReference type="PANTHER" id="PTHR46382">
    <property type="entry name" value="PHOSPHATIDATE CYTIDYLYLTRANSFERASE"/>
    <property type="match status" value="1"/>
</dbReference>
<dbReference type="HOGENOM" id="CLU_037294_1_2_4"/>
<evidence type="ECO:0000256" key="19">
    <source>
        <dbReference type="SAM" id="Phobius"/>
    </source>
</evidence>
<keyword evidence="9" id="KW-0444">Lipid biosynthesis</keyword>
<dbReference type="AlphaFoldDB" id="W0SH30"/>
<dbReference type="EC" id="2.7.7.41" evidence="6 18"/>
<dbReference type="STRING" id="1223802.SUTH_02270"/>
<evidence type="ECO:0000256" key="5">
    <source>
        <dbReference type="ARBA" id="ARBA00010185"/>
    </source>
</evidence>
<evidence type="ECO:0000256" key="14">
    <source>
        <dbReference type="ARBA" id="ARBA00023098"/>
    </source>
</evidence>
<dbReference type="PANTHER" id="PTHR46382:SF1">
    <property type="entry name" value="PHOSPHATIDATE CYTIDYLYLTRANSFERASE"/>
    <property type="match status" value="1"/>
</dbReference>
<dbReference type="GO" id="GO:0005886">
    <property type="term" value="C:plasma membrane"/>
    <property type="evidence" value="ECO:0007669"/>
    <property type="project" value="UniProtKB-SubCell"/>
</dbReference>
<keyword evidence="11 18" id="KW-0812">Transmembrane</keyword>
<dbReference type="UniPathway" id="UPA00557">
    <property type="reaction ID" value="UER00614"/>
</dbReference>
<evidence type="ECO:0000256" key="18">
    <source>
        <dbReference type="RuleBase" id="RU003938"/>
    </source>
</evidence>
<comment type="catalytic activity">
    <reaction evidence="1 18">
        <text>a 1,2-diacyl-sn-glycero-3-phosphate + CTP + H(+) = a CDP-1,2-diacyl-sn-glycerol + diphosphate</text>
        <dbReference type="Rhea" id="RHEA:16229"/>
        <dbReference type="ChEBI" id="CHEBI:15378"/>
        <dbReference type="ChEBI" id="CHEBI:33019"/>
        <dbReference type="ChEBI" id="CHEBI:37563"/>
        <dbReference type="ChEBI" id="CHEBI:58332"/>
        <dbReference type="ChEBI" id="CHEBI:58608"/>
        <dbReference type="EC" id="2.7.7.41"/>
    </reaction>
</comment>
<evidence type="ECO:0000256" key="12">
    <source>
        <dbReference type="ARBA" id="ARBA00022695"/>
    </source>
</evidence>
<comment type="subcellular location">
    <subcellularLocation>
        <location evidence="2">Cell membrane</location>
        <topology evidence="2">Multi-pass membrane protein</topology>
    </subcellularLocation>
</comment>
<protein>
    <recommendedName>
        <fullName evidence="7 18">Phosphatidate cytidylyltransferase</fullName>
        <ecNumber evidence="6 18">2.7.7.41</ecNumber>
    </recommendedName>
</protein>
<feature type="transmembrane region" description="Helical" evidence="19">
    <location>
        <begin position="6"/>
        <end position="24"/>
    </location>
</feature>
<dbReference type="InterPro" id="IPR000374">
    <property type="entry name" value="PC_trans"/>
</dbReference>
<dbReference type="GO" id="GO:0004605">
    <property type="term" value="F:phosphatidate cytidylyltransferase activity"/>
    <property type="evidence" value="ECO:0007669"/>
    <property type="project" value="UniProtKB-EC"/>
</dbReference>
<gene>
    <name evidence="20" type="ORF">SUTH_02270</name>
</gene>
<comment type="pathway">
    <text evidence="4">Lipid metabolism.</text>
</comment>
<comment type="similarity">
    <text evidence="5 18">Belongs to the CDS family.</text>
</comment>
<keyword evidence="16" id="KW-0594">Phospholipid biosynthesis</keyword>
<feature type="transmembrane region" description="Helical" evidence="19">
    <location>
        <begin position="56"/>
        <end position="73"/>
    </location>
</feature>
<evidence type="ECO:0000256" key="8">
    <source>
        <dbReference type="ARBA" id="ARBA00022475"/>
    </source>
</evidence>
<keyword evidence="10 18" id="KW-0808">Transferase</keyword>
<keyword evidence="21" id="KW-1185">Reference proteome</keyword>
<evidence type="ECO:0000256" key="9">
    <source>
        <dbReference type="ARBA" id="ARBA00022516"/>
    </source>
</evidence>
<evidence type="ECO:0000256" key="1">
    <source>
        <dbReference type="ARBA" id="ARBA00001698"/>
    </source>
</evidence>
<feature type="transmembrane region" description="Helical" evidence="19">
    <location>
        <begin position="85"/>
        <end position="104"/>
    </location>
</feature>
<dbReference type="PROSITE" id="PS01315">
    <property type="entry name" value="CDS"/>
    <property type="match status" value="1"/>
</dbReference>
<evidence type="ECO:0000256" key="11">
    <source>
        <dbReference type="ARBA" id="ARBA00022692"/>
    </source>
</evidence>
<dbReference type="KEGG" id="shd:SUTH_02270"/>
<keyword evidence="12 18" id="KW-0548">Nucleotidyltransferase</keyword>
<dbReference type="GO" id="GO:0016024">
    <property type="term" value="P:CDP-diacylglycerol biosynthetic process"/>
    <property type="evidence" value="ECO:0007669"/>
    <property type="project" value="UniProtKB-UniPathway"/>
</dbReference>
<evidence type="ECO:0000256" key="15">
    <source>
        <dbReference type="ARBA" id="ARBA00023136"/>
    </source>
</evidence>
<sequence>MPPLAAVLTFAAIAALAAWEWGGLMRQDQPARVMYAFVLMLFCWQLTVAAQPLVPVLLGVSVAFWILVVPLWFRFKWTLAGNDFFGYLLGALVILPTWAAMVALHAVDTWLMLAAMALVWVADISAYFAGRAFGKHKLAPSISPGKTWEGVAGAVVGVLIYGGIVLSFSPLKDKLPLSLPLLVLMLVLLTAVSVMGDLFESLLKRQAGIKDSSNLLPGHGGVLDRIDALTSTLPLAALILHWVRS</sequence>
<keyword evidence="17" id="KW-1208">Phospholipid metabolism</keyword>
<dbReference type="Pfam" id="PF01148">
    <property type="entry name" value="CTP_transf_1"/>
    <property type="match status" value="1"/>
</dbReference>